<evidence type="ECO:0000313" key="3">
    <source>
        <dbReference type="RefSeq" id="XP_040955959.1"/>
    </source>
</evidence>
<reference evidence="3" key="2">
    <citation type="submission" date="2025-08" db="UniProtKB">
        <authorList>
            <consortium name="RefSeq"/>
        </authorList>
    </citation>
    <scope>IDENTIFICATION</scope>
</reference>
<accession>A0ABM3AM85</accession>
<evidence type="ECO:0000256" key="1">
    <source>
        <dbReference type="SAM" id="MobiDB-lite"/>
    </source>
</evidence>
<feature type="compositionally biased region" description="Pro residues" evidence="1">
    <location>
        <begin position="48"/>
        <end position="57"/>
    </location>
</feature>
<dbReference type="Gene3D" id="2.40.70.10">
    <property type="entry name" value="Acid Proteases"/>
    <property type="match status" value="1"/>
</dbReference>
<dbReference type="GeneID" id="121220337"/>
<dbReference type="PANTHER" id="PTHR33067">
    <property type="entry name" value="RNA-DIRECTED DNA POLYMERASE-RELATED"/>
    <property type="match status" value="1"/>
</dbReference>
<feature type="region of interest" description="Disordered" evidence="1">
    <location>
        <begin position="1"/>
        <end position="59"/>
    </location>
</feature>
<protein>
    <recommendedName>
        <fullName evidence="4">Aspartic peptidase DDI1-type domain-containing protein</fullName>
    </recommendedName>
</protein>
<dbReference type="RefSeq" id="XP_040955959.1">
    <property type="nucleotide sequence ID" value="XM_041100025.1"/>
</dbReference>
<dbReference type="PANTHER" id="PTHR33067:SF31">
    <property type="entry name" value="RNA-DIRECTED DNA POLYMERASE"/>
    <property type="match status" value="1"/>
</dbReference>
<dbReference type="Proteomes" id="UP000818029">
    <property type="component" value="Chromosome D08"/>
</dbReference>
<organism evidence="2 3">
    <name type="scientific">Gossypium hirsutum</name>
    <name type="common">Upland cotton</name>
    <name type="synonym">Gossypium mexicanum</name>
    <dbReference type="NCBI Taxonomy" id="3635"/>
    <lineage>
        <taxon>Eukaryota</taxon>
        <taxon>Viridiplantae</taxon>
        <taxon>Streptophyta</taxon>
        <taxon>Embryophyta</taxon>
        <taxon>Tracheophyta</taxon>
        <taxon>Spermatophyta</taxon>
        <taxon>Magnoliopsida</taxon>
        <taxon>eudicotyledons</taxon>
        <taxon>Gunneridae</taxon>
        <taxon>Pentapetalae</taxon>
        <taxon>rosids</taxon>
        <taxon>malvids</taxon>
        <taxon>Malvales</taxon>
        <taxon>Malvaceae</taxon>
        <taxon>Malvoideae</taxon>
        <taxon>Gossypium</taxon>
    </lineage>
</organism>
<evidence type="ECO:0008006" key="4">
    <source>
        <dbReference type="Google" id="ProtNLM"/>
    </source>
</evidence>
<feature type="compositionally biased region" description="Basic and acidic residues" evidence="1">
    <location>
        <begin position="21"/>
        <end position="35"/>
    </location>
</feature>
<name>A0ABM3AM85_GOSHI</name>
<proteinExistence type="predicted"/>
<reference evidence="2" key="1">
    <citation type="journal article" date="2020" name="Nat. Genet.">
        <title>Genomic diversifications of five Gossypium allopolyploid species and their impact on cotton improvement.</title>
        <authorList>
            <person name="Chen Z.J."/>
            <person name="Sreedasyam A."/>
            <person name="Ando A."/>
            <person name="Song Q."/>
            <person name="De Santiago L.M."/>
            <person name="Hulse-Kemp A.M."/>
            <person name="Ding M."/>
            <person name="Ye W."/>
            <person name="Kirkbride R.C."/>
            <person name="Jenkins J."/>
            <person name="Plott C."/>
            <person name="Lovell J."/>
            <person name="Lin Y.M."/>
            <person name="Vaughn R."/>
            <person name="Liu B."/>
            <person name="Simpson S."/>
            <person name="Scheffler B.E."/>
            <person name="Wen L."/>
            <person name="Saski C.A."/>
            <person name="Grover C.E."/>
            <person name="Hu G."/>
            <person name="Conover J.L."/>
            <person name="Carlson J.W."/>
            <person name="Shu S."/>
            <person name="Boston L.B."/>
            <person name="Williams M."/>
            <person name="Peterson D.G."/>
            <person name="McGee K."/>
            <person name="Jones D.C."/>
            <person name="Wendel J.F."/>
            <person name="Stelly D.M."/>
            <person name="Grimwood J."/>
            <person name="Schmutz J."/>
        </authorList>
    </citation>
    <scope>NUCLEOTIDE SEQUENCE [LARGE SCALE GENOMIC DNA]</scope>
    <source>
        <strain evidence="2">cv. TM-1</strain>
    </source>
</reference>
<evidence type="ECO:0000313" key="2">
    <source>
        <dbReference type="Proteomes" id="UP000818029"/>
    </source>
</evidence>
<sequence length="173" mass="19982">MKVITLRSSARVKEPTQPNYGKKEVGVSEKEKIESEPTQVEIEDRRFPPPALSPKPMPFSSRLEEKKKIDGEEFVDFFKIFTALNVNLPFLELLKKMRKYAKFLREVMFHWRRIRRREQITFNEECSAVVSRRVPPKLKDPNSFTIPIEIGGVSFGKALCDLGASINLMPLSI</sequence>
<keyword evidence="2" id="KW-1185">Reference proteome</keyword>
<gene>
    <name evidence="3" type="primary">LOC121220337</name>
</gene>
<dbReference type="InterPro" id="IPR021109">
    <property type="entry name" value="Peptidase_aspartic_dom_sf"/>
</dbReference>